<dbReference type="InterPro" id="IPR029032">
    <property type="entry name" value="AhpD-like"/>
</dbReference>
<sequence length="186" mass="20196">MPNMLQIEPSQATGATKEAFDEAKRQFGGVINLFKVTGNAPNVLKGFLALNAGVNDGIELTGKEIEQVAMLVSALNRCDYCVNVHMKVGQMQGGSETEMLAAMEGRAEDARTQALLDYANEVVRNRGQVTAPTLHAVRQAGFSDKALLETIGIIGIYTLIQYVRHVADPEHDFPQVTQYDAQQMGA</sequence>
<dbReference type="Proteomes" id="UP000048926">
    <property type="component" value="Unassembled WGS sequence"/>
</dbReference>
<reference evidence="3" key="1">
    <citation type="submission" date="2015-07" db="EMBL/GenBank/DDBJ databases">
        <authorList>
            <person name="Rodrigo-Torres Lidia"/>
            <person name="Arahal R.David."/>
        </authorList>
    </citation>
    <scope>NUCLEOTIDE SEQUENCE [LARGE SCALE GENOMIC DNA]</scope>
    <source>
        <strain evidence="3">CECT 4801</strain>
    </source>
</reference>
<gene>
    <name evidence="2" type="ORF">LAL4801_02008</name>
</gene>
<proteinExistence type="predicted"/>
<dbReference type="PANTHER" id="PTHR35446:SF3">
    <property type="entry name" value="CMD DOMAIN-CONTAINING PROTEIN"/>
    <property type="match status" value="1"/>
</dbReference>
<dbReference type="SUPFAM" id="SSF69118">
    <property type="entry name" value="AhpD-like"/>
    <property type="match status" value="1"/>
</dbReference>
<evidence type="ECO:0000313" key="2">
    <source>
        <dbReference type="EMBL" id="CTQ43568.1"/>
    </source>
</evidence>
<dbReference type="PANTHER" id="PTHR35446">
    <property type="entry name" value="SI:CH211-175M2.5"/>
    <property type="match status" value="1"/>
</dbReference>
<keyword evidence="2" id="KW-0560">Oxidoreductase</keyword>
<dbReference type="NCBIfam" id="TIGR00778">
    <property type="entry name" value="ahpD_dom"/>
    <property type="match status" value="1"/>
</dbReference>
<dbReference type="InterPro" id="IPR003779">
    <property type="entry name" value="CMD-like"/>
</dbReference>
<dbReference type="STRING" id="187304.B0E33_19930"/>
<keyword evidence="2" id="KW-0575">Peroxidase</keyword>
<accession>A0A0M6Y1K4</accession>
<dbReference type="Gene3D" id="1.20.1290.10">
    <property type="entry name" value="AhpD-like"/>
    <property type="match status" value="1"/>
</dbReference>
<keyword evidence="3" id="KW-1185">Reference proteome</keyword>
<dbReference type="EMBL" id="CXST01000001">
    <property type="protein sequence ID" value="CTQ43568.1"/>
    <property type="molecule type" value="Genomic_DNA"/>
</dbReference>
<dbReference type="AlphaFoldDB" id="A0A0M6Y1K4"/>
<protein>
    <submittedName>
        <fullName evidence="2">Putative peroxidase-related enzyme</fullName>
    </submittedName>
</protein>
<evidence type="ECO:0000259" key="1">
    <source>
        <dbReference type="Pfam" id="PF02627"/>
    </source>
</evidence>
<evidence type="ECO:0000313" key="3">
    <source>
        <dbReference type="Proteomes" id="UP000048926"/>
    </source>
</evidence>
<dbReference type="RefSeq" id="WP_055655745.1">
    <property type="nucleotide sequence ID" value="NZ_CXST01000001.1"/>
</dbReference>
<dbReference type="OrthoDB" id="9808310at2"/>
<feature type="domain" description="Carboxymuconolactone decarboxylase-like" evidence="1">
    <location>
        <begin position="41"/>
        <end position="119"/>
    </location>
</feature>
<dbReference type="InterPro" id="IPR004675">
    <property type="entry name" value="AhpD_core"/>
</dbReference>
<dbReference type="Pfam" id="PF02627">
    <property type="entry name" value="CMD"/>
    <property type="match status" value="1"/>
</dbReference>
<name>A0A0M6Y1K4_9HYPH</name>
<organism evidence="2 3">
    <name type="scientific">Roseibium aggregatum</name>
    <dbReference type="NCBI Taxonomy" id="187304"/>
    <lineage>
        <taxon>Bacteria</taxon>
        <taxon>Pseudomonadati</taxon>
        <taxon>Pseudomonadota</taxon>
        <taxon>Alphaproteobacteria</taxon>
        <taxon>Hyphomicrobiales</taxon>
        <taxon>Stappiaceae</taxon>
        <taxon>Roseibium</taxon>
    </lineage>
</organism>
<dbReference type="GO" id="GO:0051920">
    <property type="term" value="F:peroxiredoxin activity"/>
    <property type="evidence" value="ECO:0007669"/>
    <property type="project" value="InterPro"/>
</dbReference>